<protein>
    <submittedName>
        <fullName evidence="1">Uncharacterized protein</fullName>
    </submittedName>
</protein>
<gene>
    <name evidence="1" type="ORF">MNBD_NITROSPINAE02-710</name>
</gene>
<dbReference type="EMBL" id="UOGE01000077">
    <property type="protein sequence ID" value="VAX22551.1"/>
    <property type="molecule type" value="Genomic_DNA"/>
</dbReference>
<organism evidence="1">
    <name type="scientific">hydrothermal vent metagenome</name>
    <dbReference type="NCBI Taxonomy" id="652676"/>
    <lineage>
        <taxon>unclassified sequences</taxon>
        <taxon>metagenomes</taxon>
        <taxon>ecological metagenomes</taxon>
    </lineage>
</organism>
<name>A0A3B1C7C1_9ZZZZ</name>
<evidence type="ECO:0000313" key="1">
    <source>
        <dbReference type="EMBL" id="VAX22551.1"/>
    </source>
</evidence>
<dbReference type="AlphaFoldDB" id="A0A3B1C7C1"/>
<accession>A0A3B1C7C1</accession>
<reference evidence="1" key="1">
    <citation type="submission" date="2018-06" db="EMBL/GenBank/DDBJ databases">
        <authorList>
            <person name="Zhirakovskaya E."/>
        </authorList>
    </citation>
    <scope>NUCLEOTIDE SEQUENCE</scope>
</reference>
<proteinExistence type="predicted"/>
<sequence>MTFQTINVNNKGDSMKHVIRSMAVFAILIFASSCLKSEIVVKVKPDGSGEVVERVFMEQQYVEQMRMMAMAYAAKMKDSPFKGGSMGNIDIFDEKRLRQNASNMGEGVKLASVEKTRNDKGEGYKAIYTFPDINKLKMSLDTSDRINFNPAKKKNLNKSEMLSFRLVKGSPTTLSIITPAKKFGDKPLGANLPMGGGSTEGAENEMALNMMREMVKTMQISLALEPVGKIVGTNASYRTGSRITLMEIDFGKLTENRERFKKFLQANPKNTDEARELLKNIDGVKAELNDVVNIKFN</sequence>